<dbReference type="GO" id="GO:0050567">
    <property type="term" value="F:glutaminyl-tRNA synthase (glutamine-hydrolyzing) activity"/>
    <property type="evidence" value="ECO:0007669"/>
    <property type="project" value="UniProtKB-UniRule"/>
</dbReference>
<dbReference type="InterPro" id="IPR014746">
    <property type="entry name" value="Gln_synth/guanido_kin_cat_dom"/>
</dbReference>
<feature type="domain" description="Asn/Gln amidotransferase" evidence="11">
    <location>
        <begin position="327"/>
        <end position="474"/>
    </location>
</feature>
<dbReference type="InterPro" id="IPR004413">
    <property type="entry name" value="GatB"/>
</dbReference>
<dbReference type="GO" id="GO:0070681">
    <property type="term" value="P:glutaminyl-tRNAGln biosynthesis via transamidation"/>
    <property type="evidence" value="ECO:0007669"/>
    <property type="project" value="TreeGrafter"/>
</dbReference>
<dbReference type="SUPFAM" id="SSF89095">
    <property type="entry name" value="GatB/YqeY motif"/>
    <property type="match status" value="1"/>
</dbReference>
<keyword evidence="13" id="KW-1185">Reference proteome</keyword>
<dbReference type="NCBIfam" id="NF004012">
    <property type="entry name" value="PRK05477.1-2"/>
    <property type="match status" value="1"/>
</dbReference>
<dbReference type="PANTHER" id="PTHR11659:SF0">
    <property type="entry name" value="GLUTAMYL-TRNA(GLN) AMIDOTRANSFERASE SUBUNIT B, MITOCHONDRIAL"/>
    <property type="match status" value="1"/>
</dbReference>
<name>A0A9E7DIW0_9FIRM</name>
<dbReference type="InterPro" id="IPR017958">
    <property type="entry name" value="Gln-tRNA_amidoTrfase_suB_CS"/>
</dbReference>
<evidence type="ECO:0000256" key="7">
    <source>
        <dbReference type="ARBA" id="ARBA00024799"/>
    </source>
</evidence>
<dbReference type="NCBIfam" id="TIGR00133">
    <property type="entry name" value="gatB"/>
    <property type="match status" value="1"/>
</dbReference>
<dbReference type="EC" id="6.3.5.-" evidence="10"/>
<dbReference type="Pfam" id="PF02934">
    <property type="entry name" value="GatB_N"/>
    <property type="match status" value="1"/>
</dbReference>
<dbReference type="InterPro" id="IPR042114">
    <property type="entry name" value="GatB_C_1"/>
</dbReference>
<evidence type="ECO:0000256" key="2">
    <source>
        <dbReference type="ARBA" id="ARBA00011123"/>
    </source>
</evidence>
<dbReference type="InterPro" id="IPR018027">
    <property type="entry name" value="Asn/Gln_amidotransferase"/>
</dbReference>
<dbReference type="PANTHER" id="PTHR11659">
    <property type="entry name" value="GLUTAMYL-TRNA GLN AMIDOTRANSFERASE SUBUNIT B MITOCHONDRIAL AND PROKARYOTIC PET112-RELATED"/>
    <property type="match status" value="1"/>
</dbReference>
<keyword evidence="3 10" id="KW-0436">Ligase</keyword>
<dbReference type="SMART" id="SM00845">
    <property type="entry name" value="GatB_Yqey"/>
    <property type="match status" value="1"/>
</dbReference>
<dbReference type="NCBIfam" id="NF004014">
    <property type="entry name" value="PRK05477.1-4"/>
    <property type="match status" value="1"/>
</dbReference>
<dbReference type="FunFam" id="1.10.10.410:FF:000001">
    <property type="entry name" value="Aspartyl/glutamyl-tRNA(Asn/Gln) amidotransferase subunit B"/>
    <property type="match status" value="1"/>
</dbReference>
<comment type="subunit">
    <text evidence="2 10">Heterotrimer of A, B and C subunits.</text>
</comment>
<sequence length="475" mass="53624">MAYKTIIGLEIHVELKTKTKMFCHCKNEFGEEANTNVCPICLGLPGALPQVNKEAINFAIKAGLAMNCKIHQHTRFDRKSYFYADLVKGYQITQDELPLCYEGHINIEDEDGNDKKIRLIRIHVEEDTGKSLHTDKGETLLDYNRSGVPLIEIVTYPDMNSAKEAREFLEKLKATVIYLGVSDGKMEEGSLRCDVNVNVADTETGVKTNISEIKNIGSFRGVEKAIEFEVSRHIALLEKSENTKKETRRWDELKGESILMREKIKANDYRYAPDGDIPPMDIPDEMIDAVRKDMPELPDEKITRLMKDYGISKDDAKTLSLDVSLANYYEELAKKVGDNALALNWLLGDVLRRLKEDNKSIDQMPFAINDLEKLLTLVKTNKINNNAGKKVLQEMFKAPEDPEAIVKRLGLVQVTDEGAIEAVVDKVLEANPQSIEDFKNGKSRAFGFLVGQVMKEMKGKGNPQIINELLNKKLN</sequence>
<proteinExistence type="inferred from homology"/>
<dbReference type="SUPFAM" id="SSF55931">
    <property type="entry name" value="Glutamine synthetase/guanido kinase"/>
    <property type="match status" value="1"/>
</dbReference>
<dbReference type="AlphaFoldDB" id="A0A9E7DIW0"/>
<evidence type="ECO:0000256" key="6">
    <source>
        <dbReference type="ARBA" id="ARBA00022917"/>
    </source>
</evidence>
<evidence type="ECO:0000259" key="11">
    <source>
        <dbReference type="SMART" id="SM00845"/>
    </source>
</evidence>
<reference evidence="12" key="1">
    <citation type="submission" date="2022-04" db="EMBL/GenBank/DDBJ databases">
        <title>Complete genome sequences of Ezakiella coagulans and Fenollaria massiliensis.</title>
        <authorList>
            <person name="France M.T."/>
            <person name="Clifford J."/>
            <person name="Narina S."/>
            <person name="Rutt L."/>
            <person name="Ravel J."/>
        </authorList>
    </citation>
    <scope>NUCLEOTIDE SEQUENCE</scope>
    <source>
        <strain evidence="12">C0061C2</strain>
    </source>
</reference>
<accession>A0A9E7DIW0</accession>
<dbReference type="GO" id="GO:0005524">
    <property type="term" value="F:ATP binding"/>
    <property type="evidence" value="ECO:0007669"/>
    <property type="project" value="UniProtKB-KW"/>
</dbReference>
<keyword evidence="5 10" id="KW-0067">ATP-binding</keyword>
<dbReference type="Pfam" id="PF02637">
    <property type="entry name" value="GatB_Yqey"/>
    <property type="match status" value="1"/>
</dbReference>
<evidence type="ECO:0000256" key="5">
    <source>
        <dbReference type="ARBA" id="ARBA00022840"/>
    </source>
</evidence>
<dbReference type="GO" id="GO:0006412">
    <property type="term" value="P:translation"/>
    <property type="evidence" value="ECO:0007669"/>
    <property type="project" value="UniProtKB-UniRule"/>
</dbReference>
<dbReference type="RefSeq" id="WP_249242231.1">
    <property type="nucleotide sequence ID" value="NZ_CP096649.1"/>
</dbReference>
<evidence type="ECO:0000256" key="1">
    <source>
        <dbReference type="ARBA" id="ARBA00005306"/>
    </source>
</evidence>
<dbReference type="Gene3D" id="1.10.150.380">
    <property type="entry name" value="GatB domain, N-terminal subdomain"/>
    <property type="match status" value="1"/>
</dbReference>
<dbReference type="InterPro" id="IPR017959">
    <property type="entry name" value="Asn/Gln-tRNA_amidoTrfase_suB/E"/>
</dbReference>
<evidence type="ECO:0000256" key="8">
    <source>
        <dbReference type="ARBA" id="ARBA00047380"/>
    </source>
</evidence>
<evidence type="ECO:0000313" key="12">
    <source>
        <dbReference type="EMBL" id="UQK58637.1"/>
    </source>
</evidence>
<protein>
    <recommendedName>
        <fullName evidence="10">Aspartyl/glutamyl-tRNA(Asn/Gln) amidotransferase subunit B</fullName>
        <shortName evidence="10">Asp/Glu-ADT subunit B</shortName>
        <ecNumber evidence="10">6.3.5.-</ecNumber>
    </recommendedName>
</protein>
<comment type="function">
    <text evidence="7 10">Allows the formation of correctly charged Asn-tRNA(Asn) or Gln-tRNA(Gln) through the transamidation of misacylated Asp-tRNA(Asn) or Glu-tRNA(Gln) in organisms which lack either or both of asparaginyl-tRNA or glutaminyl-tRNA synthetases. The reaction takes place in the presence of glutamine and ATP through an activated phospho-Asp-tRNA(Asn) or phospho-Glu-tRNA(Gln).</text>
</comment>
<dbReference type="InterPro" id="IPR023168">
    <property type="entry name" value="GatB_Yqey_C_2"/>
</dbReference>
<dbReference type="InterPro" id="IPR006075">
    <property type="entry name" value="Asn/Gln-tRNA_Trfase_suB/E_cat"/>
</dbReference>
<comment type="catalytic activity">
    <reaction evidence="9 10">
        <text>L-glutamyl-tRNA(Gln) + L-glutamine + ATP + H2O = L-glutaminyl-tRNA(Gln) + L-glutamate + ADP + phosphate + H(+)</text>
        <dbReference type="Rhea" id="RHEA:17521"/>
        <dbReference type="Rhea" id="RHEA-COMP:9681"/>
        <dbReference type="Rhea" id="RHEA-COMP:9684"/>
        <dbReference type="ChEBI" id="CHEBI:15377"/>
        <dbReference type="ChEBI" id="CHEBI:15378"/>
        <dbReference type="ChEBI" id="CHEBI:29985"/>
        <dbReference type="ChEBI" id="CHEBI:30616"/>
        <dbReference type="ChEBI" id="CHEBI:43474"/>
        <dbReference type="ChEBI" id="CHEBI:58359"/>
        <dbReference type="ChEBI" id="CHEBI:78520"/>
        <dbReference type="ChEBI" id="CHEBI:78521"/>
        <dbReference type="ChEBI" id="CHEBI:456216"/>
    </reaction>
</comment>
<keyword evidence="4 10" id="KW-0547">Nucleotide-binding</keyword>
<comment type="catalytic activity">
    <reaction evidence="8 10">
        <text>L-aspartyl-tRNA(Asn) + L-glutamine + ATP + H2O = L-asparaginyl-tRNA(Asn) + L-glutamate + ADP + phosphate + 2 H(+)</text>
        <dbReference type="Rhea" id="RHEA:14513"/>
        <dbReference type="Rhea" id="RHEA-COMP:9674"/>
        <dbReference type="Rhea" id="RHEA-COMP:9677"/>
        <dbReference type="ChEBI" id="CHEBI:15377"/>
        <dbReference type="ChEBI" id="CHEBI:15378"/>
        <dbReference type="ChEBI" id="CHEBI:29985"/>
        <dbReference type="ChEBI" id="CHEBI:30616"/>
        <dbReference type="ChEBI" id="CHEBI:43474"/>
        <dbReference type="ChEBI" id="CHEBI:58359"/>
        <dbReference type="ChEBI" id="CHEBI:78515"/>
        <dbReference type="ChEBI" id="CHEBI:78516"/>
        <dbReference type="ChEBI" id="CHEBI:456216"/>
    </reaction>
</comment>
<evidence type="ECO:0000256" key="4">
    <source>
        <dbReference type="ARBA" id="ARBA00022741"/>
    </source>
</evidence>
<comment type="similarity">
    <text evidence="1 10">Belongs to the GatB/GatE family. GatB subfamily.</text>
</comment>
<evidence type="ECO:0000256" key="9">
    <source>
        <dbReference type="ARBA" id="ARBA00047913"/>
    </source>
</evidence>
<dbReference type="EMBL" id="CP096649">
    <property type="protein sequence ID" value="UQK58637.1"/>
    <property type="molecule type" value="Genomic_DNA"/>
</dbReference>
<dbReference type="HAMAP" id="MF_00121">
    <property type="entry name" value="GatB"/>
    <property type="match status" value="1"/>
</dbReference>
<gene>
    <name evidence="10 12" type="primary">gatB</name>
    <name evidence="12" type="ORF">M1R53_05195</name>
</gene>
<dbReference type="PROSITE" id="PS01234">
    <property type="entry name" value="GATB"/>
    <property type="match status" value="1"/>
</dbReference>
<organism evidence="12 13">
    <name type="scientific">Fenollaria massiliensis</name>
    <dbReference type="NCBI Taxonomy" id="938288"/>
    <lineage>
        <taxon>Bacteria</taxon>
        <taxon>Bacillati</taxon>
        <taxon>Bacillota</taxon>
        <taxon>Clostridia</taxon>
        <taxon>Eubacteriales</taxon>
        <taxon>Fenollaria</taxon>
    </lineage>
</organism>
<evidence type="ECO:0000313" key="13">
    <source>
        <dbReference type="Proteomes" id="UP000831151"/>
    </source>
</evidence>
<dbReference type="KEGG" id="fms:M1R53_05195"/>
<dbReference type="Proteomes" id="UP000831151">
    <property type="component" value="Chromosome"/>
</dbReference>
<dbReference type="InterPro" id="IPR003789">
    <property type="entry name" value="Asn/Gln_tRNA_amidoTrase-B-like"/>
</dbReference>
<evidence type="ECO:0000256" key="10">
    <source>
        <dbReference type="HAMAP-Rule" id="MF_00121"/>
    </source>
</evidence>
<keyword evidence="6 10" id="KW-0648">Protein biosynthesis</keyword>
<evidence type="ECO:0000256" key="3">
    <source>
        <dbReference type="ARBA" id="ARBA00022598"/>
    </source>
</evidence>
<dbReference type="Gene3D" id="1.10.10.410">
    <property type="match status" value="1"/>
</dbReference>